<organism evidence="2 3">
    <name type="scientific">Gordonia terrae</name>
    <dbReference type="NCBI Taxonomy" id="2055"/>
    <lineage>
        <taxon>Bacteria</taxon>
        <taxon>Bacillati</taxon>
        <taxon>Actinomycetota</taxon>
        <taxon>Actinomycetes</taxon>
        <taxon>Mycobacteriales</taxon>
        <taxon>Gordoniaceae</taxon>
        <taxon>Gordonia</taxon>
    </lineage>
</organism>
<dbReference type="AlphaFoldDB" id="A0AAD0KDK3"/>
<evidence type="ECO:0000313" key="2">
    <source>
        <dbReference type="EMBL" id="AWO86400.1"/>
    </source>
</evidence>
<protein>
    <submittedName>
        <fullName evidence="2">Uncharacterized protein</fullName>
    </submittedName>
</protein>
<sequence>MGVADAQVDDALEAEFAPAVQESVPQGSGARRYPQAPERGVPPREFLGQFEKEQRVFLLVEPCHVHEIIGPVLVGRRSGA</sequence>
<dbReference type="Proteomes" id="UP000247118">
    <property type="component" value="Chromosome"/>
</dbReference>
<accession>A0AAD0KDK3</accession>
<evidence type="ECO:0000313" key="3">
    <source>
        <dbReference type="Proteomes" id="UP000247118"/>
    </source>
</evidence>
<evidence type="ECO:0000256" key="1">
    <source>
        <dbReference type="SAM" id="MobiDB-lite"/>
    </source>
</evidence>
<feature type="region of interest" description="Disordered" evidence="1">
    <location>
        <begin position="16"/>
        <end position="43"/>
    </location>
</feature>
<proteinExistence type="predicted"/>
<gene>
    <name evidence="2" type="ORF">DLJ61_25410</name>
</gene>
<name>A0AAD0KDK3_9ACTN</name>
<dbReference type="EMBL" id="CP029604">
    <property type="protein sequence ID" value="AWO86400.1"/>
    <property type="molecule type" value="Genomic_DNA"/>
</dbReference>
<reference evidence="2 3" key="1">
    <citation type="submission" date="2018-05" db="EMBL/GenBank/DDBJ databases">
        <title>Complete genome sequence of Gordonia terrae NRRL B-16283.</title>
        <authorList>
            <person name="Garlena R.A."/>
            <person name="Russell D.A."/>
            <person name="Hatfull G.F."/>
        </authorList>
    </citation>
    <scope>NUCLEOTIDE SEQUENCE [LARGE SCALE GENOMIC DNA]</scope>
    <source>
        <strain evidence="2 3">NRRL B-16283</strain>
    </source>
</reference>